<evidence type="ECO:0000256" key="6">
    <source>
        <dbReference type="ARBA" id="ARBA00022741"/>
    </source>
</evidence>
<evidence type="ECO:0000256" key="7">
    <source>
        <dbReference type="ARBA" id="ARBA00022840"/>
    </source>
</evidence>
<evidence type="ECO:0000256" key="3">
    <source>
        <dbReference type="ARBA" id="ARBA00022630"/>
    </source>
</evidence>
<evidence type="ECO:0000256" key="8">
    <source>
        <dbReference type="ARBA" id="ARBA00023242"/>
    </source>
</evidence>
<dbReference type="PROSITE" id="PS51476">
    <property type="entry name" value="PROTEASOME_BETA_2"/>
    <property type="match status" value="1"/>
</dbReference>
<dbReference type="Proteomes" id="UP000591131">
    <property type="component" value="Unassembled WGS sequence"/>
</dbReference>
<comment type="caution">
    <text evidence="10">The sequence shown here is derived from an EMBL/GenBank/DDBJ whole genome shotgun (WGS) entry which is preliminary data.</text>
</comment>
<dbReference type="Pfam" id="PF00227">
    <property type="entry name" value="Proteasome"/>
    <property type="match status" value="1"/>
</dbReference>
<evidence type="ECO:0000256" key="2">
    <source>
        <dbReference type="ARBA" id="ARBA00012105"/>
    </source>
</evidence>
<dbReference type="SUPFAM" id="SSF56235">
    <property type="entry name" value="N-terminal nucleophile aminohydrolases (Ntn hydrolases)"/>
    <property type="match status" value="1"/>
</dbReference>
<keyword evidence="11" id="KW-1185">Reference proteome</keyword>
<comment type="pathway">
    <text evidence="1">Cofactor biosynthesis; FMN biosynthesis; FMN from riboflavin (ATP route): step 1/1.</text>
</comment>
<keyword evidence="5" id="KW-0808">Transferase</keyword>
<accession>A0A7J6MLW8</accession>
<dbReference type="InterPro" id="IPR016295">
    <property type="entry name" value="Proteasome_beta4"/>
</dbReference>
<dbReference type="InterPro" id="IPR001353">
    <property type="entry name" value="Proteasome_sua/b"/>
</dbReference>
<dbReference type="InterPro" id="IPR023465">
    <property type="entry name" value="Riboflavin_kinase_dom_sf"/>
</dbReference>
<dbReference type="SUPFAM" id="SSF82114">
    <property type="entry name" value="Riboflavin kinase-like"/>
    <property type="match status" value="1"/>
</dbReference>
<dbReference type="GO" id="GO:0005839">
    <property type="term" value="C:proteasome core complex"/>
    <property type="evidence" value="ECO:0007669"/>
    <property type="project" value="InterPro"/>
</dbReference>
<gene>
    <name evidence="10" type="primary">PSMB4</name>
    <name evidence="10" type="ORF">FOL47_000349</name>
</gene>
<dbReference type="GO" id="GO:0005524">
    <property type="term" value="F:ATP binding"/>
    <property type="evidence" value="ECO:0007669"/>
    <property type="project" value="UniProtKB-KW"/>
</dbReference>
<dbReference type="EMBL" id="JAAPAO010000105">
    <property type="protein sequence ID" value="KAF4672598.1"/>
    <property type="molecule type" value="Genomic_DNA"/>
</dbReference>
<keyword evidence="8" id="KW-0539">Nucleus</keyword>
<protein>
    <recommendedName>
        <fullName evidence="2">riboflavin kinase</fullName>
        <ecNumber evidence="2">2.7.1.26</ecNumber>
    </recommendedName>
</protein>
<dbReference type="InterPro" id="IPR015865">
    <property type="entry name" value="Riboflavin_kinase_bac/euk"/>
</dbReference>
<dbReference type="PANTHER" id="PTHR32194:SF6">
    <property type="entry name" value="PROTEASOME SUBUNIT BETA"/>
    <property type="match status" value="1"/>
</dbReference>
<dbReference type="InterPro" id="IPR029055">
    <property type="entry name" value="Ntn_hydrolases_N"/>
</dbReference>
<keyword evidence="4" id="KW-0288">FMN</keyword>
<dbReference type="CDD" id="cd03760">
    <property type="entry name" value="proteasome_beta_type_4"/>
    <property type="match status" value="1"/>
</dbReference>
<dbReference type="AlphaFoldDB" id="A0A7J6MLW8"/>
<evidence type="ECO:0000256" key="1">
    <source>
        <dbReference type="ARBA" id="ARBA00005201"/>
    </source>
</evidence>
<keyword evidence="7" id="KW-0067">ATP-binding</keyword>
<evidence type="ECO:0000313" key="11">
    <source>
        <dbReference type="Proteomes" id="UP000591131"/>
    </source>
</evidence>
<dbReference type="EC" id="2.7.1.26" evidence="2"/>
<evidence type="ECO:0000313" key="10">
    <source>
        <dbReference type="EMBL" id="KAF4672598.1"/>
    </source>
</evidence>
<sequence>MPGQQRTLQPYVTGASVLAVKYKDGIIMCYDTLASYGSSARFTGVDRITKVGNNTLVAASGEVSDFQYLKDSLQDLENEDWLCDDGTERGPSEWAQYISRVYYQKRGKMDPLYNNVVIGGINKKGSSKQPFYLATVDLYGTFFEEDIIATGFGQHLAIPIMRRKHRNDMTEEEAKDMLQECMQVLYYRDCYCSNKVKFATITPEGTRIFNEVRPQKGVSISAVDGGVFPTALSVGINPSFNDVKEKLVEAYILHQYPTDFYGAELRLLVLGRFRPELPFESMDQLKAEMKIDCDFTVGELSKDPLRKYRDDPLFKEDVSGELVGAVQTVAACGALARSIADSKRKGDRFSVDCPEELTSLIGNLVSKFTESGEITSCPRLVANTAWALAQMDGGQRAGGGGSSIQARFISSSIKSLPVTVGDMNPQEISLLLWSMARCCQRRNRSKFADGLHPTQIAEVTGLAIENGILHLDTASDPQHTSTIFWALGTIFPSIPGHAITCKTDMLVNVVRRLLVDFDTMLELANSVAIGNIAEGLLKLQRVEAALKEIYLSSAFGRRVLQVLSDMSPSQVCVILATVEAQRRCDSVDEVWEEIWQAAVERIELQAANFSPGEVSIVLKAISNLTLATTEIDRLINALAPEALRKAKDSPSCAVTLLSAVATHKNNPACTGELINSTLDLLRTYPAHSLSGAQRKSLTVACRGLNIAVTEILDFSVT</sequence>
<reference evidence="10 11" key="1">
    <citation type="submission" date="2020-04" db="EMBL/GenBank/DDBJ databases">
        <title>Perkinsus chesapeaki whole genome sequence.</title>
        <authorList>
            <person name="Bogema D.R."/>
        </authorList>
    </citation>
    <scope>NUCLEOTIDE SEQUENCE [LARGE SCALE GENOMIC DNA]</scope>
    <source>
        <strain evidence="10">ATCC PRA-425</strain>
    </source>
</reference>
<evidence type="ECO:0000256" key="5">
    <source>
        <dbReference type="ARBA" id="ARBA00022679"/>
    </source>
</evidence>
<evidence type="ECO:0000256" key="4">
    <source>
        <dbReference type="ARBA" id="ARBA00022643"/>
    </source>
</evidence>
<dbReference type="SMART" id="SM00904">
    <property type="entry name" value="Flavokinase"/>
    <property type="match status" value="1"/>
</dbReference>
<dbReference type="InterPro" id="IPR023333">
    <property type="entry name" value="Proteasome_suB-type"/>
</dbReference>
<dbReference type="GO" id="GO:0008531">
    <property type="term" value="F:riboflavin kinase activity"/>
    <property type="evidence" value="ECO:0007669"/>
    <property type="project" value="UniProtKB-EC"/>
</dbReference>
<keyword evidence="10" id="KW-0647">Proteasome</keyword>
<name>A0A7J6MLW8_PERCH</name>
<dbReference type="Pfam" id="PF01687">
    <property type="entry name" value="Flavokinase"/>
    <property type="match status" value="1"/>
</dbReference>
<dbReference type="UniPathway" id="UPA00276">
    <property type="reaction ID" value="UER00406"/>
</dbReference>
<organism evidence="10 11">
    <name type="scientific">Perkinsus chesapeaki</name>
    <name type="common">Clam parasite</name>
    <name type="synonym">Perkinsus andrewsi</name>
    <dbReference type="NCBI Taxonomy" id="330153"/>
    <lineage>
        <taxon>Eukaryota</taxon>
        <taxon>Sar</taxon>
        <taxon>Alveolata</taxon>
        <taxon>Perkinsozoa</taxon>
        <taxon>Perkinsea</taxon>
        <taxon>Perkinsida</taxon>
        <taxon>Perkinsidae</taxon>
        <taxon>Perkinsus</taxon>
    </lineage>
</organism>
<dbReference type="Gene3D" id="3.60.20.10">
    <property type="entry name" value="Glutamine Phosphoribosylpyrophosphate, subunit 1, domain 1"/>
    <property type="match status" value="1"/>
</dbReference>
<dbReference type="GO" id="GO:0009398">
    <property type="term" value="P:FMN biosynthetic process"/>
    <property type="evidence" value="ECO:0007669"/>
    <property type="project" value="UniProtKB-UniPathway"/>
</dbReference>
<dbReference type="OrthoDB" id="10248542at2759"/>
<evidence type="ECO:0000259" key="9">
    <source>
        <dbReference type="SMART" id="SM00904"/>
    </source>
</evidence>
<feature type="domain" description="Riboflavin kinase" evidence="9">
    <location>
        <begin position="185"/>
        <end position="301"/>
    </location>
</feature>
<dbReference type="GO" id="GO:0009231">
    <property type="term" value="P:riboflavin biosynthetic process"/>
    <property type="evidence" value="ECO:0007669"/>
    <property type="project" value="InterPro"/>
</dbReference>
<keyword evidence="6" id="KW-0547">Nucleotide-binding</keyword>
<dbReference type="GO" id="GO:0051603">
    <property type="term" value="P:proteolysis involved in protein catabolic process"/>
    <property type="evidence" value="ECO:0007669"/>
    <property type="project" value="InterPro"/>
</dbReference>
<dbReference type="PANTHER" id="PTHR32194">
    <property type="entry name" value="METALLOPROTEASE TLDD"/>
    <property type="match status" value="1"/>
</dbReference>
<keyword evidence="3" id="KW-0285">Flavoprotein</keyword>
<dbReference type="GO" id="GO:0005737">
    <property type="term" value="C:cytoplasm"/>
    <property type="evidence" value="ECO:0007669"/>
    <property type="project" value="TreeGrafter"/>
</dbReference>
<proteinExistence type="predicted"/>